<reference evidence="21 22" key="3">
    <citation type="submission" date="2018-08" db="EMBL/GenBank/DDBJ databases">
        <title>A genome reference for cultivated species of the human gut microbiota.</title>
        <authorList>
            <person name="Zou Y."/>
            <person name="Xue W."/>
            <person name="Luo G."/>
        </authorList>
    </citation>
    <scope>NUCLEOTIDE SEQUENCE [LARGE SCALE GENOMIC DNA]</scope>
    <source>
        <strain evidence="13 25">AF24-4</strain>
        <strain evidence="12 24">AF28-15</strain>
        <strain evidence="17 23">AM23-23AC</strain>
        <strain evidence="16 26">AM27-11</strain>
        <strain evidence="15 21">AM32-8LB</strain>
        <strain evidence="14 22">AM42-1AC</strain>
    </source>
</reference>
<protein>
    <recommendedName>
        <fullName evidence="3">Ferredoxin</fullName>
    </recommendedName>
</protein>
<dbReference type="PANTHER" id="PTHR24960">
    <property type="entry name" value="PHOTOSYSTEM I IRON-SULFUR CENTER-RELATED"/>
    <property type="match status" value="1"/>
</dbReference>
<name>A0A0M6WRX6_9FIRM</name>
<evidence type="ECO:0000313" key="11">
    <source>
        <dbReference type="EMBL" id="CUN34977.1"/>
    </source>
</evidence>
<dbReference type="EMBL" id="QSIQ01000011">
    <property type="protein sequence ID" value="RHD03514.1"/>
    <property type="molecule type" value="Genomic_DNA"/>
</dbReference>
<dbReference type="GO" id="GO:0051539">
    <property type="term" value="F:4 iron, 4 sulfur cluster binding"/>
    <property type="evidence" value="ECO:0007669"/>
    <property type="project" value="UniProtKB-KW"/>
</dbReference>
<evidence type="ECO:0000313" key="25">
    <source>
        <dbReference type="Proteomes" id="UP000285820"/>
    </source>
</evidence>
<evidence type="ECO:0000313" key="10">
    <source>
        <dbReference type="EMBL" id="CUN27453.1"/>
    </source>
</evidence>
<dbReference type="Proteomes" id="UP000049828">
    <property type="component" value="Unassembled WGS sequence"/>
</dbReference>
<dbReference type="PROSITE" id="PS51379">
    <property type="entry name" value="4FE4S_FER_2"/>
    <property type="match status" value="2"/>
</dbReference>
<dbReference type="InterPro" id="IPR017896">
    <property type="entry name" value="4Fe4S_Fe-S-bd"/>
</dbReference>
<dbReference type="EMBL" id="CYYR01000001">
    <property type="protein sequence ID" value="CUN34977.1"/>
    <property type="molecule type" value="Genomic_DNA"/>
</dbReference>
<evidence type="ECO:0000256" key="1">
    <source>
        <dbReference type="ARBA" id="ARBA00001966"/>
    </source>
</evidence>
<comment type="cofactor">
    <cofactor evidence="1">
        <name>[4Fe-4S] cluster</name>
        <dbReference type="ChEBI" id="CHEBI:49883"/>
    </cofactor>
</comment>
<reference evidence="18" key="1">
    <citation type="submission" date="2015-05" db="EMBL/GenBank/DDBJ databases">
        <authorList>
            <consortium name="Pathogen Informatics"/>
        </authorList>
    </citation>
    <scope>NUCLEOTIDE SEQUENCE [LARGE SCALE GENOMIC DNA]</scope>
    <source>
        <strain evidence="11 19">2789STDY5608835</strain>
        <strain evidence="10 20">2789STDY5608887</strain>
        <strain evidence="18">L1-83</strain>
    </source>
</reference>
<dbReference type="PROSITE" id="PS00198">
    <property type="entry name" value="4FE4S_FER_1"/>
    <property type="match status" value="1"/>
</dbReference>
<evidence type="ECO:0000313" key="21">
    <source>
        <dbReference type="Proteomes" id="UP000266391"/>
    </source>
</evidence>
<dbReference type="Pfam" id="PF13187">
    <property type="entry name" value="Fer4_9"/>
    <property type="match status" value="1"/>
</dbReference>
<dbReference type="AlphaFoldDB" id="A0A0M6WRX6"/>
<dbReference type="Proteomes" id="UP000283492">
    <property type="component" value="Unassembled WGS sequence"/>
</dbReference>
<keyword evidence="18" id="KW-1185">Reference proteome</keyword>
<dbReference type="EMBL" id="QRTF01000026">
    <property type="protein sequence ID" value="RGQ47338.1"/>
    <property type="molecule type" value="Genomic_DNA"/>
</dbReference>
<dbReference type="STRING" id="360807.ERS852392_00033"/>
<dbReference type="OrthoDB" id="9803397at2"/>
<dbReference type="EMBL" id="CVRS01000081">
    <property type="protein sequence ID" value="CRL40385.1"/>
    <property type="molecule type" value="Genomic_DNA"/>
</dbReference>
<dbReference type="EMBL" id="QRHP01000015">
    <property type="protein sequence ID" value="RHF82721.1"/>
    <property type="molecule type" value="Genomic_DNA"/>
</dbReference>
<evidence type="ECO:0000256" key="2">
    <source>
        <dbReference type="ARBA" id="ARBA00003532"/>
    </source>
</evidence>
<evidence type="ECO:0000313" key="16">
    <source>
        <dbReference type="EMBL" id="RHE97113.1"/>
    </source>
</evidence>
<dbReference type="Proteomes" id="UP000095453">
    <property type="component" value="Unassembled WGS sequence"/>
</dbReference>
<gene>
    <name evidence="17" type="ORF">DW654_12240</name>
    <name evidence="16" type="ORF">DW707_09980</name>
    <name evidence="15" type="ORF">DW813_08600</name>
    <name evidence="14" type="ORF">DW914_11695</name>
    <name evidence="13" type="ORF">DWY29_08715</name>
    <name evidence="12" type="ORF">DWY96_11440</name>
    <name evidence="11" type="ORF">ERS852392_00033</name>
    <name evidence="10" type="ORF">ERS852444_03052</name>
    <name evidence="9" type="ORF">RIL183_26051</name>
</gene>
<keyword evidence="6" id="KW-0408">Iron</keyword>
<evidence type="ECO:0000313" key="23">
    <source>
        <dbReference type="Proteomes" id="UP000283701"/>
    </source>
</evidence>
<evidence type="ECO:0000313" key="15">
    <source>
        <dbReference type="EMBL" id="RHD03514.1"/>
    </source>
</evidence>
<dbReference type="Gene3D" id="3.30.70.20">
    <property type="match status" value="1"/>
</dbReference>
<dbReference type="EMBL" id="QSKW01000014">
    <property type="protein sequence ID" value="RHE97113.1"/>
    <property type="molecule type" value="Genomic_DNA"/>
</dbReference>
<keyword evidence="4" id="KW-0004">4Fe-4S</keyword>
<dbReference type="EMBL" id="QRUN01000010">
    <property type="protein sequence ID" value="RGR68280.1"/>
    <property type="molecule type" value="Genomic_DNA"/>
</dbReference>
<evidence type="ECO:0000313" key="18">
    <source>
        <dbReference type="Proteomes" id="UP000049828"/>
    </source>
</evidence>
<evidence type="ECO:0000313" key="9">
    <source>
        <dbReference type="EMBL" id="CRL40385.1"/>
    </source>
</evidence>
<dbReference type="GeneID" id="75162058"/>
<comment type="function">
    <text evidence="2">Ferredoxins are iron-sulfur proteins that transfer electrons in a wide variety of metabolic reactions.</text>
</comment>
<dbReference type="Proteomes" id="UP000283701">
    <property type="component" value="Unassembled WGS sequence"/>
</dbReference>
<evidence type="ECO:0000313" key="17">
    <source>
        <dbReference type="EMBL" id="RHF82721.1"/>
    </source>
</evidence>
<proteinExistence type="predicted"/>
<dbReference type="InterPro" id="IPR050157">
    <property type="entry name" value="PSI_iron-sulfur_center"/>
</dbReference>
<dbReference type="Proteomes" id="UP000285820">
    <property type="component" value="Unassembled WGS sequence"/>
</dbReference>
<organism evidence="9 18">
    <name type="scientific">Roseburia inulinivorans</name>
    <dbReference type="NCBI Taxonomy" id="360807"/>
    <lineage>
        <taxon>Bacteria</taxon>
        <taxon>Bacillati</taxon>
        <taxon>Bacillota</taxon>
        <taxon>Clostridia</taxon>
        <taxon>Lachnospirales</taxon>
        <taxon>Lachnospiraceae</taxon>
        <taxon>Roseburia</taxon>
    </lineage>
</organism>
<dbReference type="EMBL" id="QSFX01000021">
    <property type="protein sequence ID" value="RHA87198.1"/>
    <property type="molecule type" value="Genomic_DNA"/>
</dbReference>
<dbReference type="SUPFAM" id="SSF54862">
    <property type="entry name" value="4Fe-4S ferredoxins"/>
    <property type="match status" value="1"/>
</dbReference>
<evidence type="ECO:0000313" key="12">
    <source>
        <dbReference type="EMBL" id="RGQ47338.1"/>
    </source>
</evidence>
<evidence type="ECO:0000256" key="7">
    <source>
        <dbReference type="ARBA" id="ARBA00023014"/>
    </source>
</evidence>
<dbReference type="RefSeq" id="WP_021922115.1">
    <property type="nucleotide sequence ID" value="NZ_CABJFX010000021.1"/>
</dbReference>
<evidence type="ECO:0000313" key="20">
    <source>
        <dbReference type="Proteomes" id="UP000095453"/>
    </source>
</evidence>
<evidence type="ECO:0000313" key="19">
    <source>
        <dbReference type="Proteomes" id="UP000095395"/>
    </source>
</evidence>
<evidence type="ECO:0000256" key="3">
    <source>
        <dbReference type="ARBA" id="ARBA00013529"/>
    </source>
</evidence>
<feature type="domain" description="4Fe-4S ferredoxin-type" evidence="8">
    <location>
        <begin position="1"/>
        <end position="28"/>
    </location>
</feature>
<feature type="domain" description="4Fe-4S ferredoxin-type" evidence="8">
    <location>
        <begin position="29"/>
        <end position="56"/>
    </location>
</feature>
<dbReference type="Proteomes" id="UP000266391">
    <property type="component" value="Unassembled WGS sequence"/>
</dbReference>
<evidence type="ECO:0000256" key="5">
    <source>
        <dbReference type="ARBA" id="ARBA00022723"/>
    </source>
</evidence>
<evidence type="ECO:0000313" key="14">
    <source>
        <dbReference type="EMBL" id="RHA87198.1"/>
    </source>
</evidence>
<dbReference type="EMBL" id="CYXX01000031">
    <property type="protein sequence ID" value="CUN27453.1"/>
    <property type="molecule type" value="Genomic_DNA"/>
</dbReference>
<dbReference type="Proteomes" id="UP000095395">
    <property type="component" value="Unassembled WGS sequence"/>
</dbReference>
<dbReference type="Proteomes" id="UP000283738">
    <property type="component" value="Unassembled WGS sequence"/>
</dbReference>
<keyword evidence="5" id="KW-0479">Metal-binding</keyword>
<reference evidence="9" key="2">
    <citation type="submission" date="2015-05" db="EMBL/GenBank/DDBJ databases">
        <authorList>
            <person name="Wang D.B."/>
            <person name="Wang M."/>
        </authorList>
    </citation>
    <scope>NUCLEOTIDE SEQUENCE [LARGE SCALE GENOMIC DNA]</scope>
    <source>
        <strain evidence="9">L1-83</strain>
    </source>
</reference>
<evidence type="ECO:0000313" key="24">
    <source>
        <dbReference type="Proteomes" id="UP000283738"/>
    </source>
</evidence>
<evidence type="ECO:0000313" key="22">
    <source>
        <dbReference type="Proteomes" id="UP000283492"/>
    </source>
</evidence>
<evidence type="ECO:0000256" key="4">
    <source>
        <dbReference type="ARBA" id="ARBA00022485"/>
    </source>
</evidence>
<dbReference type="InterPro" id="IPR017900">
    <property type="entry name" value="4Fe4S_Fe_S_CS"/>
</dbReference>
<evidence type="ECO:0000313" key="26">
    <source>
        <dbReference type="Proteomes" id="UP000286271"/>
    </source>
</evidence>
<evidence type="ECO:0000256" key="6">
    <source>
        <dbReference type="ARBA" id="ARBA00023004"/>
    </source>
</evidence>
<dbReference type="GO" id="GO:0046872">
    <property type="term" value="F:metal ion binding"/>
    <property type="evidence" value="ECO:0007669"/>
    <property type="project" value="UniProtKB-KW"/>
</dbReference>
<evidence type="ECO:0000259" key="8">
    <source>
        <dbReference type="PROSITE" id="PS51379"/>
    </source>
</evidence>
<dbReference type="Proteomes" id="UP000286271">
    <property type="component" value="Unassembled WGS sequence"/>
</dbReference>
<sequence length="56" mass="5496">MAYVISDSCVSCGTCEPECPVGAISQGDSQFVIDAGSCVSCGTCAGVCPTGAISEE</sequence>
<keyword evidence="7" id="KW-0411">Iron-sulfur</keyword>
<evidence type="ECO:0000313" key="13">
    <source>
        <dbReference type="EMBL" id="RGR68280.1"/>
    </source>
</evidence>
<accession>A0A0M6WRX6</accession>
<dbReference type="PANTHER" id="PTHR24960:SF79">
    <property type="entry name" value="PHOTOSYSTEM I IRON-SULFUR CENTER"/>
    <property type="match status" value="1"/>
</dbReference>